<name>A0ABU5RSI0_9CYAN</name>
<evidence type="ECO:0000256" key="1">
    <source>
        <dbReference type="SAM" id="Phobius"/>
    </source>
</evidence>
<organism evidence="2 3">
    <name type="scientific">Cyanobium gracile UHCC 0139</name>
    <dbReference type="NCBI Taxonomy" id="3110308"/>
    <lineage>
        <taxon>Bacteria</taxon>
        <taxon>Bacillati</taxon>
        <taxon>Cyanobacteriota</taxon>
        <taxon>Cyanophyceae</taxon>
        <taxon>Synechococcales</taxon>
        <taxon>Prochlorococcaceae</taxon>
        <taxon>Cyanobium</taxon>
    </lineage>
</organism>
<evidence type="ECO:0000313" key="3">
    <source>
        <dbReference type="Proteomes" id="UP001304461"/>
    </source>
</evidence>
<protein>
    <submittedName>
        <fullName evidence="2">DUF565 domain-containing protein</fullName>
    </submittedName>
</protein>
<dbReference type="Proteomes" id="UP001304461">
    <property type="component" value="Unassembled WGS sequence"/>
</dbReference>
<gene>
    <name evidence="2" type="ORF">VB738_05610</name>
</gene>
<sequence length="115" mass="12448">MTRLPVQRTRFQGLVSRLGNRVVGVARRSWRAGSLAALALLLGFFAGQNLTSLLLFTTPGGRPAVVLGLLLTFEALVRLRTRLAGTEPSLAWVLVDNLRLGATYSIVLEAFKLGT</sequence>
<feature type="transmembrane region" description="Helical" evidence="1">
    <location>
        <begin position="35"/>
        <end position="56"/>
    </location>
</feature>
<dbReference type="EMBL" id="JAYGHX010000002">
    <property type="protein sequence ID" value="MEA5390736.1"/>
    <property type="molecule type" value="Genomic_DNA"/>
</dbReference>
<reference evidence="2 3" key="1">
    <citation type="submission" date="2023-12" db="EMBL/GenBank/DDBJ databases">
        <title>Baltic Sea Cyanobacteria.</title>
        <authorList>
            <person name="Delbaje E."/>
            <person name="Fewer D.P."/>
            <person name="Shishido T.K."/>
        </authorList>
    </citation>
    <scope>NUCLEOTIDE SEQUENCE [LARGE SCALE GENOMIC DNA]</scope>
    <source>
        <strain evidence="2 3">UHCC 0139</strain>
    </source>
</reference>
<comment type="caution">
    <text evidence="2">The sequence shown here is derived from an EMBL/GenBank/DDBJ whole genome shotgun (WGS) entry which is preliminary data.</text>
</comment>
<keyword evidence="1" id="KW-1133">Transmembrane helix</keyword>
<accession>A0ABU5RSI0</accession>
<proteinExistence type="predicted"/>
<dbReference type="RefSeq" id="WP_323304805.1">
    <property type="nucleotide sequence ID" value="NZ_JAYGHX010000002.1"/>
</dbReference>
<keyword evidence="1" id="KW-0472">Membrane</keyword>
<evidence type="ECO:0000313" key="2">
    <source>
        <dbReference type="EMBL" id="MEA5390736.1"/>
    </source>
</evidence>
<keyword evidence="3" id="KW-1185">Reference proteome</keyword>
<keyword evidence="1" id="KW-0812">Transmembrane</keyword>